<dbReference type="AlphaFoldDB" id="A0A1E5QFV7"/>
<dbReference type="InterPro" id="IPR002477">
    <property type="entry name" value="Peptidoglycan-bd-like"/>
</dbReference>
<organism evidence="3">
    <name type="scientific">Desertifilum tharense IPPAS B-1220</name>
    <dbReference type="NCBI Taxonomy" id="1781255"/>
    <lineage>
        <taxon>Bacteria</taxon>
        <taxon>Bacillati</taxon>
        <taxon>Cyanobacteriota</taxon>
        <taxon>Cyanophyceae</taxon>
        <taxon>Desertifilales</taxon>
        <taxon>Desertifilaceae</taxon>
        <taxon>Desertifilum</taxon>
    </lineage>
</organism>
<comment type="caution">
    <text evidence="3">The sequence shown here is derived from an EMBL/GenBank/DDBJ whole genome shotgun (WGS) entry which is preliminary data.</text>
</comment>
<dbReference type="Pfam" id="PF01471">
    <property type="entry name" value="PG_binding_1"/>
    <property type="match status" value="2"/>
</dbReference>
<sequence length="163" mass="18148">MQLPTNTQSANSIALNKPTLSRGSKGNDVRELQRLLIHWGLGSYDIFIDGVFDEILEYSVKAYQRRVFLTEDGIVGSLTWQSLYTGAPVNMPELRRGHYGLATSKVQEVLQICGDYNGKIDGDFGWMTEQAVKAFQKRVGLVADGVVGNRTWHALSKIPREGC</sequence>
<evidence type="ECO:0000259" key="2">
    <source>
        <dbReference type="Pfam" id="PF01471"/>
    </source>
</evidence>
<proteinExistence type="predicted"/>
<accession>A0A1E5QFV7</accession>
<dbReference type="SMR" id="A0A1E5QFV7"/>
<dbReference type="InterPro" id="IPR036365">
    <property type="entry name" value="PGBD-like_sf"/>
</dbReference>
<dbReference type="Gene3D" id="1.10.101.10">
    <property type="entry name" value="PGBD-like superfamily/PGBD"/>
    <property type="match status" value="2"/>
</dbReference>
<dbReference type="EMBL" id="MJGC01000086">
    <property type="protein sequence ID" value="OEJ73565.1"/>
    <property type="molecule type" value="Genomic_DNA"/>
</dbReference>
<dbReference type="SUPFAM" id="SSF47090">
    <property type="entry name" value="PGBD-like"/>
    <property type="match status" value="2"/>
</dbReference>
<reference evidence="3" key="1">
    <citation type="submission" date="2016-09" db="EMBL/GenBank/DDBJ databases">
        <title>Draft genome of thermotolerant cyanobacterium Desertifilum sp. strain IPPAS B-1220.</title>
        <authorList>
            <person name="Sinetova M.A."/>
            <person name="Bolakhan K."/>
            <person name="Zayadan B.K."/>
            <person name="Mironov K.S."/>
            <person name="Ustinova V."/>
            <person name="Kupriyanova E.V."/>
            <person name="Sidorov R.A."/>
            <person name="Skrypnik A.N."/>
            <person name="Gogoleva N.E."/>
            <person name="Gogolev Y.V."/>
            <person name="Los D.A."/>
        </authorList>
    </citation>
    <scope>NUCLEOTIDE SEQUENCE [LARGE SCALE GENOMIC DNA]</scope>
    <source>
        <strain evidence="3">IPPAS B-1220</strain>
    </source>
</reference>
<gene>
    <name evidence="3" type="ORF">BH720_19105</name>
</gene>
<protein>
    <submittedName>
        <fullName evidence="3">Peptidoglycan-binding protein</fullName>
    </submittedName>
</protein>
<feature type="region of interest" description="Disordered" evidence="1">
    <location>
        <begin position="1"/>
        <end position="25"/>
    </location>
</feature>
<feature type="domain" description="Peptidoglycan binding-like" evidence="2">
    <location>
        <begin position="26"/>
        <end position="83"/>
    </location>
</feature>
<evidence type="ECO:0000313" key="3">
    <source>
        <dbReference type="EMBL" id="OEJ73565.1"/>
    </source>
</evidence>
<dbReference type="RefSeq" id="WP_069968822.1">
    <property type="nucleotide sequence ID" value="NZ_CM124774.1"/>
</dbReference>
<evidence type="ECO:0000256" key="1">
    <source>
        <dbReference type="SAM" id="MobiDB-lite"/>
    </source>
</evidence>
<feature type="compositionally biased region" description="Polar residues" evidence="1">
    <location>
        <begin position="1"/>
        <end position="24"/>
    </location>
</feature>
<name>A0A1E5QFV7_9CYAN</name>
<dbReference type="STRING" id="1781255.BH720_19105"/>
<dbReference type="InterPro" id="IPR036366">
    <property type="entry name" value="PGBDSf"/>
</dbReference>
<feature type="domain" description="Peptidoglycan binding-like" evidence="2">
    <location>
        <begin position="104"/>
        <end position="155"/>
    </location>
</feature>
<dbReference type="OrthoDB" id="511527at2"/>